<evidence type="ECO:0000313" key="4">
    <source>
        <dbReference type="Proteomes" id="UP000672934"/>
    </source>
</evidence>
<feature type="signal peptide" evidence="2">
    <location>
        <begin position="1"/>
        <end position="24"/>
    </location>
</feature>
<organism evidence="3 4">
    <name type="scientific">Cupriavidus yeoncheonensis</name>
    <dbReference type="NCBI Taxonomy" id="1462994"/>
    <lineage>
        <taxon>Bacteria</taxon>
        <taxon>Pseudomonadati</taxon>
        <taxon>Pseudomonadota</taxon>
        <taxon>Betaproteobacteria</taxon>
        <taxon>Burkholderiales</taxon>
        <taxon>Burkholderiaceae</taxon>
        <taxon>Cupriavidus</taxon>
    </lineage>
</organism>
<dbReference type="EMBL" id="CAJPUY010000020">
    <property type="protein sequence ID" value="CAG2153529.1"/>
    <property type="molecule type" value="Genomic_DNA"/>
</dbReference>
<name>A0A916IXY9_9BURK</name>
<feature type="compositionally biased region" description="Pro residues" evidence="1">
    <location>
        <begin position="130"/>
        <end position="141"/>
    </location>
</feature>
<evidence type="ECO:0008006" key="5">
    <source>
        <dbReference type="Google" id="ProtNLM"/>
    </source>
</evidence>
<protein>
    <recommendedName>
        <fullName evidence="5">Glycine zipper family protein</fullName>
    </recommendedName>
</protein>
<feature type="chain" id="PRO_5037701454" description="Glycine zipper family protein" evidence="2">
    <location>
        <begin position="25"/>
        <end position="141"/>
    </location>
</feature>
<dbReference type="AlphaFoldDB" id="A0A916IXY9"/>
<sequence>MPILMKPRSVPLLMAAALIAGACAAVPSGPSVVALPGSQKTLDQFLGDDHNCRQFAQGRIGGASSQGASNAAASSPAAGAGNVSDSGYGAQDQYDAAYIQCMYASGHRVPVYGQMLAAPPVTPPANYKPNSPPPAPPGAAH</sequence>
<keyword evidence="4" id="KW-1185">Reference proteome</keyword>
<keyword evidence="2" id="KW-0732">Signal</keyword>
<evidence type="ECO:0000256" key="2">
    <source>
        <dbReference type="SAM" id="SignalP"/>
    </source>
</evidence>
<dbReference type="PROSITE" id="PS51257">
    <property type="entry name" value="PROKAR_LIPOPROTEIN"/>
    <property type="match status" value="1"/>
</dbReference>
<feature type="region of interest" description="Disordered" evidence="1">
    <location>
        <begin position="59"/>
        <end position="86"/>
    </location>
</feature>
<proteinExistence type="predicted"/>
<reference evidence="3" key="1">
    <citation type="submission" date="2021-03" db="EMBL/GenBank/DDBJ databases">
        <authorList>
            <person name="Peeters C."/>
        </authorList>
    </citation>
    <scope>NUCLEOTIDE SEQUENCE</scope>
    <source>
        <strain evidence="3">LMG 31506</strain>
    </source>
</reference>
<evidence type="ECO:0000313" key="3">
    <source>
        <dbReference type="EMBL" id="CAG2153529.1"/>
    </source>
</evidence>
<gene>
    <name evidence="3" type="ORF">LMG31506_04824</name>
</gene>
<comment type="caution">
    <text evidence="3">The sequence shown here is derived from an EMBL/GenBank/DDBJ whole genome shotgun (WGS) entry which is preliminary data.</text>
</comment>
<evidence type="ECO:0000256" key="1">
    <source>
        <dbReference type="SAM" id="MobiDB-lite"/>
    </source>
</evidence>
<feature type="region of interest" description="Disordered" evidence="1">
    <location>
        <begin position="122"/>
        <end position="141"/>
    </location>
</feature>
<feature type="compositionally biased region" description="Low complexity" evidence="1">
    <location>
        <begin position="62"/>
        <end position="81"/>
    </location>
</feature>
<dbReference type="Proteomes" id="UP000672934">
    <property type="component" value="Unassembled WGS sequence"/>
</dbReference>
<accession>A0A916IXY9</accession>